<dbReference type="Proteomes" id="UP000372890">
    <property type="component" value="Unassembled WGS sequence"/>
</dbReference>
<name>A0A484VI69_ECOLX</name>
<evidence type="ECO:0000313" key="1">
    <source>
        <dbReference type="EMBL" id="VFR99070.1"/>
    </source>
</evidence>
<sequence length="38" mass="4078">MSWGSTSPALELLTSCLNLVTEPGIMLPFHGLAHKIPD</sequence>
<gene>
    <name evidence="1" type="ORF">NCTC9001_00094</name>
</gene>
<dbReference type="AlphaFoldDB" id="A0A484VI69"/>
<proteinExistence type="predicted"/>
<dbReference type="EMBL" id="CAADIS010000001">
    <property type="protein sequence ID" value="VFR99070.1"/>
    <property type="molecule type" value="Genomic_DNA"/>
</dbReference>
<accession>A0A484VI69</accession>
<evidence type="ECO:0000313" key="2">
    <source>
        <dbReference type="Proteomes" id="UP000372890"/>
    </source>
</evidence>
<organism evidence="1 2">
    <name type="scientific">Escherichia coli</name>
    <dbReference type="NCBI Taxonomy" id="562"/>
    <lineage>
        <taxon>Bacteria</taxon>
        <taxon>Pseudomonadati</taxon>
        <taxon>Pseudomonadota</taxon>
        <taxon>Gammaproteobacteria</taxon>
        <taxon>Enterobacterales</taxon>
        <taxon>Enterobacteriaceae</taxon>
        <taxon>Escherichia</taxon>
    </lineage>
</organism>
<protein>
    <submittedName>
        <fullName evidence="1">Uncharacterized protein</fullName>
    </submittedName>
</protein>
<reference evidence="1 2" key="1">
    <citation type="submission" date="2019-03" db="EMBL/GenBank/DDBJ databases">
        <authorList>
            <consortium name="Pathogen Informatics"/>
        </authorList>
    </citation>
    <scope>NUCLEOTIDE SEQUENCE [LARGE SCALE GENOMIC DNA]</scope>
    <source>
        <strain evidence="1 2">NCTC9001</strain>
    </source>
</reference>